<proteinExistence type="predicted"/>
<organism evidence="11 12">
    <name type="scientific">Shewanella surugensis</name>
    <dbReference type="NCBI Taxonomy" id="212020"/>
    <lineage>
        <taxon>Bacteria</taxon>
        <taxon>Pseudomonadati</taxon>
        <taxon>Pseudomonadota</taxon>
        <taxon>Gammaproteobacteria</taxon>
        <taxon>Alteromonadales</taxon>
        <taxon>Shewanellaceae</taxon>
        <taxon>Shewanella</taxon>
    </lineage>
</organism>
<dbReference type="EMBL" id="JAKIKS010000129">
    <property type="protein sequence ID" value="MCL1127115.1"/>
    <property type="molecule type" value="Genomic_DNA"/>
</dbReference>
<evidence type="ECO:0000256" key="1">
    <source>
        <dbReference type="ARBA" id="ARBA00004196"/>
    </source>
</evidence>
<reference evidence="11 12" key="1">
    <citation type="submission" date="2022-01" db="EMBL/GenBank/DDBJ databases">
        <title>Whole genome-based taxonomy of the Shewanellaceae.</title>
        <authorList>
            <person name="Martin-Rodriguez A.J."/>
        </authorList>
    </citation>
    <scope>NUCLEOTIDE SEQUENCE [LARGE SCALE GENOMIC DNA]</scope>
    <source>
        <strain evidence="11 12">DSM 17177</strain>
    </source>
</reference>
<sequence length="631" mass="67807">MQKLKASFFISCFLILTACGGSEDVATTAEKDPDVEVPVDPVVPPEPEPVTESAPSLLVGYAFSGTSIGLTWRGEEMTYYVYRGNTKIGETNNQYYVDQNLSINTQYTYSVTTGDVNDATQTVTIIANTLVNETNDGLHNGAETVIANDRLINFPACNITSNRDTALNVSNDNLDTCLQAMLSFNNMAGHLEDMRAFAARVRSEQPPAMVELGTRLFHSKTLSANEDTACSSCHHPVLGCGGDNLSMPIGLGAQDPSVLGLGRVDPNNSRPTVPRNSPQTCNTALWSRGLFWDNRVALQGRGLTTESSDVTNNTIAAVGDNNTLTLLMAQAHFPVTAATEMGDITEFGYDENDLSQHTQYRENEIVNHFSSEAWQELFTAAYGDSVINFSRIAEALAAYQSVQLFINNPFFDYVDGDINAIDNDDKRGAITFMASSTGCTFCHAGAFFTTEAPLPANYPQIGIGKNADGSDSGAEGATPSAGDAPNPDSIGNFRAPSLLNVALTGPWGHAGQFGTLKRNVEHYQSHGDSITRYFADEEMCALEQFKDIPNCAEVVAPDGLVHSMAILEGNAELSNNISDAEVDLVVKFLATLTDPDAANTQSNAMQILIPPRDGGLDGKQLDAQDKDGNPL</sequence>
<keyword evidence="4 9" id="KW-0732">Signal</keyword>
<feature type="region of interest" description="Disordered" evidence="8">
    <location>
        <begin position="602"/>
        <end position="631"/>
    </location>
</feature>
<dbReference type="Pfam" id="PF03150">
    <property type="entry name" value="CCP_MauG"/>
    <property type="match status" value="1"/>
</dbReference>
<feature type="domain" description="Cytochrome c" evidence="10">
    <location>
        <begin position="423"/>
        <end position="593"/>
    </location>
</feature>
<keyword evidence="3 7" id="KW-0479">Metal-binding</keyword>
<gene>
    <name evidence="11" type="ORF">L2764_22190</name>
</gene>
<accession>A0ABT0LHH1</accession>
<dbReference type="Gene3D" id="1.10.760.10">
    <property type="entry name" value="Cytochrome c-like domain"/>
    <property type="match status" value="2"/>
</dbReference>
<evidence type="ECO:0000313" key="12">
    <source>
        <dbReference type="Proteomes" id="UP001203423"/>
    </source>
</evidence>
<dbReference type="Gene3D" id="2.60.40.10">
    <property type="entry name" value="Immunoglobulins"/>
    <property type="match status" value="1"/>
</dbReference>
<evidence type="ECO:0000256" key="7">
    <source>
        <dbReference type="PROSITE-ProRule" id="PRU00433"/>
    </source>
</evidence>
<feature type="compositionally biased region" description="Basic and acidic residues" evidence="8">
    <location>
        <begin position="614"/>
        <end position="631"/>
    </location>
</feature>
<dbReference type="PROSITE" id="PS51007">
    <property type="entry name" value="CYTC"/>
    <property type="match status" value="1"/>
</dbReference>
<dbReference type="InterPro" id="IPR009056">
    <property type="entry name" value="Cyt_c-like_dom"/>
</dbReference>
<feature type="region of interest" description="Disordered" evidence="8">
    <location>
        <begin position="463"/>
        <end position="489"/>
    </location>
</feature>
<comment type="caution">
    <text evidence="11">The sequence shown here is derived from an EMBL/GenBank/DDBJ whole genome shotgun (WGS) entry which is preliminary data.</text>
</comment>
<evidence type="ECO:0000256" key="3">
    <source>
        <dbReference type="ARBA" id="ARBA00022723"/>
    </source>
</evidence>
<feature type="chain" id="PRO_5045602008" description="Cytochrome c domain-containing protein" evidence="9">
    <location>
        <begin position="19"/>
        <end position="631"/>
    </location>
</feature>
<feature type="signal peptide" evidence="9">
    <location>
        <begin position="1"/>
        <end position="18"/>
    </location>
</feature>
<dbReference type="RefSeq" id="WP_248942518.1">
    <property type="nucleotide sequence ID" value="NZ_JAKIKS010000129.1"/>
</dbReference>
<dbReference type="PANTHER" id="PTHR30600">
    <property type="entry name" value="CYTOCHROME C PEROXIDASE-RELATED"/>
    <property type="match status" value="1"/>
</dbReference>
<dbReference type="InterPro" id="IPR004852">
    <property type="entry name" value="Di-haem_cyt_c_peroxidsae"/>
</dbReference>
<keyword evidence="12" id="KW-1185">Reference proteome</keyword>
<dbReference type="InterPro" id="IPR013783">
    <property type="entry name" value="Ig-like_fold"/>
</dbReference>
<name>A0ABT0LHH1_9GAMM</name>
<dbReference type="Proteomes" id="UP001203423">
    <property type="component" value="Unassembled WGS sequence"/>
</dbReference>
<comment type="subcellular location">
    <subcellularLocation>
        <location evidence="1">Cell envelope</location>
    </subcellularLocation>
</comment>
<dbReference type="InterPro" id="IPR036909">
    <property type="entry name" value="Cyt_c-like_dom_sf"/>
</dbReference>
<evidence type="ECO:0000259" key="10">
    <source>
        <dbReference type="PROSITE" id="PS51007"/>
    </source>
</evidence>
<dbReference type="PROSITE" id="PS51257">
    <property type="entry name" value="PROKAR_LIPOPROTEIN"/>
    <property type="match status" value="1"/>
</dbReference>
<evidence type="ECO:0000256" key="8">
    <source>
        <dbReference type="SAM" id="MobiDB-lite"/>
    </source>
</evidence>
<keyword evidence="5" id="KW-0560">Oxidoreductase</keyword>
<keyword evidence="6 7" id="KW-0408">Iron</keyword>
<evidence type="ECO:0000256" key="9">
    <source>
        <dbReference type="SAM" id="SignalP"/>
    </source>
</evidence>
<evidence type="ECO:0000256" key="4">
    <source>
        <dbReference type="ARBA" id="ARBA00022729"/>
    </source>
</evidence>
<dbReference type="InterPro" id="IPR051395">
    <property type="entry name" value="Cytochrome_c_Peroxidase/MauG"/>
</dbReference>
<keyword evidence="2 7" id="KW-0349">Heme</keyword>
<dbReference type="PANTHER" id="PTHR30600:SF10">
    <property type="entry name" value="BLL6722 PROTEIN"/>
    <property type="match status" value="1"/>
</dbReference>
<evidence type="ECO:0000256" key="5">
    <source>
        <dbReference type="ARBA" id="ARBA00023002"/>
    </source>
</evidence>
<evidence type="ECO:0000256" key="6">
    <source>
        <dbReference type="ARBA" id="ARBA00023004"/>
    </source>
</evidence>
<evidence type="ECO:0000313" key="11">
    <source>
        <dbReference type="EMBL" id="MCL1127115.1"/>
    </source>
</evidence>
<dbReference type="SUPFAM" id="SSF46626">
    <property type="entry name" value="Cytochrome c"/>
    <property type="match status" value="2"/>
</dbReference>
<protein>
    <recommendedName>
        <fullName evidence="10">Cytochrome c domain-containing protein</fullName>
    </recommendedName>
</protein>
<evidence type="ECO:0000256" key="2">
    <source>
        <dbReference type="ARBA" id="ARBA00022617"/>
    </source>
</evidence>